<keyword evidence="3" id="KW-0121">Carboxypeptidase</keyword>
<evidence type="ECO:0000313" key="3">
    <source>
        <dbReference type="EMBL" id="AFY96161.1"/>
    </source>
</evidence>
<gene>
    <name evidence="3" type="ORF">Cha6605_5273</name>
</gene>
<dbReference type="Gene3D" id="1.10.101.10">
    <property type="entry name" value="PGBD-like superfamily/PGBD"/>
    <property type="match status" value="1"/>
</dbReference>
<dbReference type="eggNOG" id="COG1876">
    <property type="taxonomic scope" value="Bacteria"/>
</dbReference>
<dbReference type="InterPro" id="IPR009045">
    <property type="entry name" value="Zn_M74/Hedgehog-like"/>
</dbReference>
<feature type="domain" description="Peptidoglycan binding-like" evidence="1">
    <location>
        <begin position="221"/>
        <end position="275"/>
    </location>
</feature>
<dbReference type="GO" id="GO:0004180">
    <property type="term" value="F:carboxypeptidase activity"/>
    <property type="evidence" value="ECO:0007669"/>
    <property type="project" value="UniProtKB-KW"/>
</dbReference>
<dbReference type="Proteomes" id="UP000010366">
    <property type="component" value="Chromosome"/>
</dbReference>
<proteinExistence type="predicted"/>
<accession>K9UNZ4</accession>
<dbReference type="KEGG" id="cmp:Cha6605_5273"/>
<protein>
    <submittedName>
        <fullName evidence="3">D-alanyl-D-alanine carboxypeptidase</fullName>
    </submittedName>
</protein>
<dbReference type="eggNOG" id="COG3409">
    <property type="taxonomic scope" value="Bacteria"/>
</dbReference>
<name>K9UNZ4_CHAP6</name>
<dbReference type="SUPFAM" id="SSF55166">
    <property type="entry name" value="Hedgehog/DD-peptidase"/>
    <property type="match status" value="1"/>
</dbReference>
<sequence>MTTVKEAIEAMIRERNVETGRVSGLSRQIIAQMNTLQTGILVNFESLPGINSSGEAHLNLYLQAGAREALRAALRSGIAQQPSLRMTINSAFRTVAQQHILYRVYQRDPKLIPLAAKPGNSNHEDGLAIDVNNYNAWKTYLLANGWQWLGGNDPVHFFNTNGRDDISTLGVKAFQSLWNRYNPTDRMTVDGNFGDQTAAKMDRCPIRGFSVVSVFRLGDNGAVVTRIQQHLTNVGFSVPINGVFDDKTKAAVIKFQLKQGLAADGDVGPMTLKLLGIRL</sequence>
<dbReference type="OrthoDB" id="490494at2"/>
<dbReference type="GO" id="GO:0006508">
    <property type="term" value="P:proteolysis"/>
    <property type="evidence" value="ECO:0007669"/>
    <property type="project" value="InterPro"/>
</dbReference>
<dbReference type="CDD" id="cd14814">
    <property type="entry name" value="Peptidase_M15"/>
    <property type="match status" value="1"/>
</dbReference>
<dbReference type="EMBL" id="CP003600">
    <property type="protein sequence ID" value="AFY96161.1"/>
    <property type="molecule type" value="Genomic_DNA"/>
</dbReference>
<evidence type="ECO:0000259" key="1">
    <source>
        <dbReference type="Pfam" id="PF01471"/>
    </source>
</evidence>
<keyword evidence="3" id="KW-0645">Protease</keyword>
<dbReference type="SUPFAM" id="SSF47090">
    <property type="entry name" value="PGBD-like"/>
    <property type="match status" value="1"/>
</dbReference>
<dbReference type="Gene3D" id="3.30.1380.10">
    <property type="match status" value="1"/>
</dbReference>
<dbReference type="InterPro" id="IPR036365">
    <property type="entry name" value="PGBD-like_sf"/>
</dbReference>
<dbReference type="InterPro" id="IPR036366">
    <property type="entry name" value="PGBDSf"/>
</dbReference>
<organism evidence="3 4">
    <name type="scientific">Chamaesiphon minutus (strain ATCC 27169 / PCC 6605)</name>
    <dbReference type="NCBI Taxonomy" id="1173020"/>
    <lineage>
        <taxon>Bacteria</taxon>
        <taxon>Bacillati</taxon>
        <taxon>Cyanobacteriota</taxon>
        <taxon>Cyanophyceae</taxon>
        <taxon>Gomontiellales</taxon>
        <taxon>Chamaesiphonaceae</taxon>
        <taxon>Chamaesiphon</taxon>
    </lineage>
</organism>
<reference evidence="3 4" key="1">
    <citation type="submission" date="2012-05" db="EMBL/GenBank/DDBJ databases">
        <title>Finished chromosome of genome of Chamaesiphon sp. PCC 6605.</title>
        <authorList>
            <consortium name="US DOE Joint Genome Institute"/>
            <person name="Gugger M."/>
            <person name="Coursin T."/>
            <person name="Rippka R."/>
            <person name="Tandeau De Marsac N."/>
            <person name="Huntemann M."/>
            <person name="Wei C.-L."/>
            <person name="Han J."/>
            <person name="Detter J.C."/>
            <person name="Han C."/>
            <person name="Tapia R."/>
            <person name="Chen A."/>
            <person name="Kyrpides N."/>
            <person name="Mavromatis K."/>
            <person name="Markowitz V."/>
            <person name="Szeto E."/>
            <person name="Ivanova N."/>
            <person name="Pagani I."/>
            <person name="Pati A."/>
            <person name="Goodwin L."/>
            <person name="Nordberg H.P."/>
            <person name="Cantor M.N."/>
            <person name="Hua S.X."/>
            <person name="Woyke T."/>
            <person name="Kerfeld C.A."/>
        </authorList>
    </citation>
    <scope>NUCLEOTIDE SEQUENCE [LARGE SCALE GENOMIC DNA]</scope>
    <source>
        <strain evidence="4">ATCC 27169 / PCC 6605</strain>
    </source>
</reference>
<dbReference type="RefSeq" id="WP_015162245.1">
    <property type="nucleotide sequence ID" value="NC_019697.1"/>
</dbReference>
<dbReference type="Pfam" id="PF02557">
    <property type="entry name" value="VanY"/>
    <property type="match status" value="1"/>
</dbReference>
<feature type="domain" description="D-alanyl-D-alanine carboxypeptidase-like core" evidence="2">
    <location>
        <begin position="62"/>
        <end position="140"/>
    </location>
</feature>
<dbReference type="AlphaFoldDB" id="K9UNZ4"/>
<keyword evidence="4" id="KW-1185">Reference proteome</keyword>
<dbReference type="HOGENOM" id="CLU_064063_0_0_3"/>
<evidence type="ECO:0000259" key="2">
    <source>
        <dbReference type="Pfam" id="PF02557"/>
    </source>
</evidence>
<keyword evidence="3" id="KW-0378">Hydrolase</keyword>
<dbReference type="Pfam" id="PF01471">
    <property type="entry name" value="PG_binding_1"/>
    <property type="match status" value="1"/>
</dbReference>
<evidence type="ECO:0000313" key="4">
    <source>
        <dbReference type="Proteomes" id="UP000010366"/>
    </source>
</evidence>
<dbReference type="InterPro" id="IPR003709">
    <property type="entry name" value="VanY-like_core_dom"/>
</dbReference>
<dbReference type="InterPro" id="IPR002477">
    <property type="entry name" value="Peptidoglycan-bd-like"/>
</dbReference>
<dbReference type="STRING" id="1173020.Cha6605_5273"/>